<dbReference type="Pfam" id="PF09278">
    <property type="entry name" value="MerR-DNA-bind"/>
    <property type="match status" value="1"/>
</dbReference>
<dbReference type="CDD" id="cd04770">
    <property type="entry name" value="HTH_HMRTR"/>
    <property type="match status" value="1"/>
</dbReference>
<dbReference type="PRINTS" id="PR00040">
    <property type="entry name" value="HTHMERR"/>
</dbReference>
<dbReference type="PANTHER" id="PTHR30204">
    <property type="entry name" value="REDOX-CYCLING DRUG-SENSING TRANSCRIPTIONAL ACTIVATOR SOXR"/>
    <property type="match status" value="1"/>
</dbReference>
<keyword evidence="2" id="KW-0238">DNA-binding</keyword>
<dbReference type="Proteomes" id="UP000298412">
    <property type="component" value="Unassembled WGS sequence"/>
</dbReference>
<dbReference type="PROSITE" id="PS50937">
    <property type="entry name" value="HTH_MERR_2"/>
    <property type="match status" value="1"/>
</dbReference>
<accession>A0A4R8WXA2</accession>
<dbReference type="Gene3D" id="1.10.1660.10">
    <property type="match status" value="1"/>
</dbReference>
<dbReference type="GO" id="GO:0003677">
    <property type="term" value="F:DNA binding"/>
    <property type="evidence" value="ECO:0007669"/>
    <property type="project" value="UniProtKB-KW"/>
</dbReference>
<sequence>MRIGEVASAVGLSTQTIRFYERSGLLPRPRRDPNDYRTYDAAILSRLQFIRSGQGAGLTLLEIAAILELRSEGVKPCTHVRELLSTKLIEVRTRQEELAALERELEGLISRGQQLDPAHCMDAEICHIIVPTHDAANPELADALVARP</sequence>
<dbReference type="PANTHER" id="PTHR30204:SF94">
    <property type="entry name" value="HEAVY METAL-DEPENDENT TRANSCRIPTIONAL REGULATOR HI_0293-RELATED"/>
    <property type="match status" value="1"/>
</dbReference>
<dbReference type="SMART" id="SM00422">
    <property type="entry name" value="HTH_MERR"/>
    <property type="match status" value="1"/>
</dbReference>
<gene>
    <name evidence="5" type="ORF">E3O19_01600</name>
</gene>
<organism evidence="5 6">
    <name type="scientific">Cryobacterium algoritolerans</name>
    <dbReference type="NCBI Taxonomy" id="1259184"/>
    <lineage>
        <taxon>Bacteria</taxon>
        <taxon>Bacillati</taxon>
        <taxon>Actinomycetota</taxon>
        <taxon>Actinomycetes</taxon>
        <taxon>Micrococcales</taxon>
        <taxon>Microbacteriaceae</taxon>
        <taxon>Cryobacterium</taxon>
    </lineage>
</organism>
<evidence type="ECO:0000256" key="2">
    <source>
        <dbReference type="ARBA" id="ARBA00023125"/>
    </source>
</evidence>
<comment type="caution">
    <text evidence="5">The sequence shown here is derived from an EMBL/GenBank/DDBJ whole genome shotgun (WGS) entry which is preliminary data.</text>
</comment>
<evidence type="ECO:0000256" key="1">
    <source>
        <dbReference type="ARBA" id="ARBA00023015"/>
    </source>
</evidence>
<dbReference type="OrthoDB" id="9802039at2"/>
<protein>
    <submittedName>
        <fullName evidence="5">Heavy metal-responsive transcriptional regulator</fullName>
    </submittedName>
</protein>
<keyword evidence="6" id="KW-1185">Reference proteome</keyword>
<name>A0A4R8WXA2_9MICO</name>
<keyword evidence="1" id="KW-0805">Transcription regulation</keyword>
<reference evidence="5 6" key="1">
    <citation type="submission" date="2019-03" db="EMBL/GenBank/DDBJ databases">
        <title>Genomics of glacier-inhabiting Cryobacterium strains.</title>
        <authorList>
            <person name="Liu Q."/>
            <person name="Xin Y.-H."/>
        </authorList>
    </citation>
    <scope>NUCLEOTIDE SEQUENCE [LARGE SCALE GENOMIC DNA]</scope>
    <source>
        <strain evidence="5 6">MDT1-3</strain>
    </source>
</reference>
<dbReference type="Pfam" id="PF00376">
    <property type="entry name" value="MerR"/>
    <property type="match status" value="1"/>
</dbReference>
<dbReference type="AlphaFoldDB" id="A0A4R8WXA2"/>
<dbReference type="RefSeq" id="WP_134564867.1">
    <property type="nucleotide sequence ID" value="NZ_SOFP01000009.1"/>
</dbReference>
<proteinExistence type="predicted"/>
<dbReference type="InterPro" id="IPR009061">
    <property type="entry name" value="DNA-bd_dom_put_sf"/>
</dbReference>
<dbReference type="InterPro" id="IPR000551">
    <property type="entry name" value="MerR-type_HTH_dom"/>
</dbReference>
<dbReference type="EMBL" id="SOFP01000009">
    <property type="protein sequence ID" value="TFC20085.1"/>
    <property type="molecule type" value="Genomic_DNA"/>
</dbReference>
<dbReference type="PROSITE" id="PS00552">
    <property type="entry name" value="HTH_MERR_1"/>
    <property type="match status" value="1"/>
</dbReference>
<dbReference type="GO" id="GO:0003700">
    <property type="term" value="F:DNA-binding transcription factor activity"/>
    <property type="evidence" value="ECO:0007669"/>
    <property type="project" value="InterPro"/>
</dbReference>
<evidence type="ECO:0000256" key="3">
    <source>
        <dbReference type="ARBA" id="ARBA00023163"/>
    </source>
</evidence>
<keyword evidence="3" id="KW-0804">Transcription</keyword>
<evidence type="ECO:0000313" key="5">
    <source>
        <dbReference type="EMBL" id="TFC20085.1"/>
    </source>
</evidence>
<dbReference type="SUPFAM" id="SSF46955">
    <property type="entry name" value="Putative DNA-binding domain"/>
    <property type="match status" value="1"/>
</dbReference>
<evidence type="ECO:0000313" key="6">
    <source>
        <dbReference type="Proteomes" id="UP000298412"/>
    </source>
</evidence>
<dbReference type="InterPro" id="IPR047057">
    <property type="entry name" value="MerR_fam"/>
</dbReference>
<feature type="domain" description="HTH merR-type" evidence="4">
    <location>
        <begin position="1"/>
        <end position="69"/>
    </location>
</feature>
<evidence type="ECO:0000259" key="4">
    <source>
        <dbReference type="PROSITE" id="PS50937"/>
    </source>
</evidence>
<dbReference type="InterPro" id="IPR015358">
    <property type="entry name" value="Tscrpt_reg_MerR_DNA-bd"/>
</dbReference>